<accession>A0A142ERY8</accession>
<organism evidence="3 4">
    <name type="scientific">Algoriphagus sanaruensis</name>
    <dbReference type="NCBI Taxonomy" id="1727163"/>
    <lineage>
        <taxon>Bacteria</taxon>
        <taxon>Pseudomonadati</taxon>
        <taxon>Bacteroidota</taxon>
        <taxon>Cytophagia</taxon>
        <taxon>Cytophagales</taxon>
        <taxon>Cyclobacteriaceae</taxon>
        <taxon>Algoriphagus</taxon>
    </lineage>
</organism>
<evidence type="ECO:0000256" key="1">
    <source>
        <dbReference type="SAM" id="SignalP"/>
    </source>
</evidence>
<dbReference type="RefSeq" id="WP_067549747.1">
    <property type="nucleotide sequence ID" value="NZ_CP012836.1"/>
</dbReference>
<dbReference type="PATRIC" id="fig|1727163.4.peg.3289"/>
<reference evidence="4" key="1">
    <citation type="submission" date="2015-09" db="EMBL/GenBank/DDBJ databases">
        <title>Complete sequence of Algoriphagus sp. M8-2.</title>
        <authorList>
            <person name="Shintani M."/>
        </authorList>
    </citation>
    <scope>NUCLEOTIDE SEQUENCE [LARGE SCALE GENOMIC DNA]</scope>
    <source>
        <strain evidence="4">M8-2</strain>
    </source>
</reference>
<sequence length="189" mass="20006">MNSYLKTLSLSAVFIMLFAGNLLAQTKVVLSPGSELKVEGGSTLHDWHMATSSAKGEGVFTIEGGQFKGASSLVLSFVAETLKSGTSGLDKNAYKSLKTEQYKDIKFTLKSLSGSGTSFTATGDLSIAGATKSVSFPVKLSGTAGKYHFEGSLKTKLTFFNITPPTALMGTVKTDDEITLSFKTTFQSL</sequence>
<evidence type="ECO:0000313" key="3">
    <source>
        <dbReference type="EMBL" id="AMQ57893.1"/>
    </source>
</evidence>
<evidence type="ECO:0000259" key="2">
    <source>
        <dbReference type="SMART" id="SM00867"/>
    </source>
</evidence>
<dbReference type="OrthoDB" id="9794147at2"/>
<dbReference type="KEGG" id="alm:AO498_15675"/>
<dbReference type="SUPFAM" id="SSF101874">
    <property type="entry name" value="YceI-like"/>
    <property type="match status" value="1"/>
</dbReference>
<protein>
    <recommendedName>
        <fullName evidence="2">Lipid/polyisoprenoid-binding YceI-like domain-containing protein</fullName>
    </recommendedName>
</protein>
<reference evidence="3 4" key="2">
    <citation type="journal article" date="2016" name="Genome Announc.">
        <title>Complete Genome Sequence of Algoriphagus sp. Strain M8-2, Isolated from a Brackish Lake.</title>
        <authorList>
            <person name="Muraguchi Y."/>
            <person name="Kushimoto K."/>
            <person name="Ohtsubo Y."/>
            <person name="Suzuki T."/>
            <person name="Dohra H."/>
            <person name="Kimbara K."/>
            <person name="Shintani M."/>
        </authorList>
    </citation>
    <scope>NUCLEOTIDE SEQUENCE [LARGE SCALE GENOMIC DNA]</scope>
    <source>
        <strain evidence="3 4">M8-2</strain>
    </source>
</reference>
<gene>
    <name evidence="3" type="ORF">AO498_15675</name>
</gene>
<evidence type="ECO:0000313" key="4">
    <source>
        <dbReference type="Proteomes" id="UP000073816"/>
    </source>
</evidence>
<dbReference type="STRING" id="1727163.AO498_15675"/>
<keyword evidence="1" id="KW-0732">Signal</keyword>
<feature type="domain" description="Lipid/polyisoprenoid-binding YceI-like" evidence="2">
    <location>
        <begin position="35"/>
        <end position="187"/>
    </location>
</feature>
<keyword evidence="4" id="KW-1185">Reference proteome</keyword>
<dbReference type="Proteomes" id="UP000073816">
    <property type="component" value="Chromosome"/>
</dbReference>
<dbReference type="Gene3D" id="2.40.128.110">
    <property type="entry name" value="Lipid/polyisoprenoid-binding, YceI-like"/>
    <property type="match status" value="1"/>
</dbReference>
<dbReference type="SMART" id="SM00867">
    <property type="entry name" value="YceI"/>
    <property type="match status" value="1"/>
</dbReference>
<dbReference type="InterPro" id="IPR007372">
    <property type="entry name" value="Lipid/polyisoprenoid-bd_YceI"/>
</dbReference>
<proteinExistence type="predicted"/>
<feature type="chain" id="PRO_5007494574" description="Lipid/polyisoprenoid-binding YceI-like domain-containing protein" evidence="1">
    <location>
        <begin position="25"/>
        <end position="189"/>
    </location>
</feature>
<name>A0A142ERY8_9BACT</name>
<dbReference type="InterPro" id="IPR036761">
    <property type="entry name" value="TTHA0802/YceI-like_sf"/>
</dbReference>
<dbReference type="AlphaFoldDB" id="A0A142ERY8"/>
<feature type="signal peptide" evidence="1">
    <location>
        <begin position="1"/>
        <end position="24"/>
    </location>
</feature>
<dbReference type="Pfam" id="PF04264">
    <property type="entry name" value="YceI"/>
    <property type="match status" value="1"/>
</dbReference>
<dbReference type="EMBL" id="CP012836">
    <property type="protein sequence ID" value="AMQ57893.1"/>
    <property type="molecule type" value="Genomic_DNA"/>
</dbReference>